<dbReference type="Gene3D" id="3.40.50.720">
    <property type="entry name" value="NAD(P)-binding Rossmann-like Domain"/>
    <property type="match status" value="1"/>
</dbReference>
<dbReference type="InterPro" id="IPR020904">
    <property type="entry name" value="Sc_DH/Rdtase_CS"/>
</dbReference>
<dbReference type="GO" id="GO:0032787">
    <property type="term" value="P:monocarboxylic acid metabolic process"/>
    <property type="evidence" value="ECO:0007669"/>
    <property type="project" value="UniProtKB-ARBA"/>
</dbReference>
<dbReference type="PRINTS" id="PR00081">
    <property type="entry name" value="GDHRDH"/>
</dbReference>
<dbReference type="RefSeq" id="WP_147882432.1">
    <property type="nucleotide sequence ID" value="NZ_VOUQ01000072.1"/>
</dbReference>
<dbReference type="NCBIfam" id="NF009931">
    <property type="entry name" value="PRK13394.1"/>
    <property type="match status" value="1"/>
</dbReference>
<protein>
    <submittedName>
        <fullName evidence="3">3-hydroxybutyrate dehydrogenase</fullName>
    </submittedName>
</protein>
<sequence>MTSLTGKTALVTGAGSGLGKDIALLLAREGAAVGVADIHLSAAQEVVSIILASGGKALAVSMDVSDEQQTQSGTDALVSQFGSIDILISNAGIQIVNPVHDYALSDWRKMMAIHLDGAFLTTRAALNYMYAQQTGGTIIYIGSVHSHEASPLKSAYVTAKHGLLGLARVVAVEGAPHQVRAHVVCPGFVETQLVKKQIPEQARELGISEEEVVKKIMLAGTVDGQFTASSDIAQTVLFLAAFPSAALTGQSITVSHGWGMR</sequence>
<accession>A0A5C7BEL9</accession>
<comment type="similarity">
    <text evidence="1 2">Belongs to the short-chain dehydrogenases/reductases (SDR) family.</text>
</comment>
<dbReference type="PANTHER" id="PTHR42879:SF2">
    <property type="entry name" value="3-OXOACYL-[ACYL-CARRIER-PROTEIN] REDUCTASE FABG"/>
    <property type="match status" value="1"/>
</dbReference>
<evidence type="ECO:0000256" key="2">
    <source>
        <dbReference type="RuleBase" id="RU000363"/>
    </source>
</evidence>
<dbReference type="NCBIfam" id="NF009093">
    <property type="entry name" value="PRK12429.1"/>
    <property type="match status" value="1"/>
</dbReference>
<dbReference type="InterPro" id="IPR011294">
    <property type="entry name" value="3-OHbutyrate_DH"/>
</dbReference>
<evidence type="ECO:0000313" key="4">
    <source>
        <dbReference type="Proteomes" id="UP000321126"/>
    </source>
</evidence>
<dbReference type="EMBL" id="VOUQ01000072">
    <property type="protein sequence ID" value="TXE21674.1"/>
    <property type="molecule type" value="Genomic_DNA"/>
</dbReference>
<dbReference type="FunFam" id="3.40.50.720:FF:000084">
    <property type="entry name" value="Short-chain dehydrogenase reductase"/>
    <property type="match status" value="1"/>
</dbReference>
<dbReference type="PROSITE" id="PS00061">
    <property type="entry name" value="ADH_SHORT"/>
    <property type="match status" value="1"/>
</dbReference>
<evidence type="ECO:0000256" key="1">
    <source>
        <dbReference type="ARBA" id="ARBA00006484"/>
    </source>
</evidence>
<comment type="caution">
    <text evidence="3">The sequence shown here is derived from an EMBL/GenBank/DDBJ whole genome shotgun (WGS) entry which is preliminary data.</text>
</comment>
<dbReference type="PRINTS" id="PR00080">
    <property type="entry name" value="SDRFAMILY"/>
</dbReference>
<dbReference type="Proteomes" id="UP000321126">
    <property type="component" value="Unassembled WGS sequence"/>
</dbReference>
<evidence type="ECO:0000313" key="3">
    <source>
        <dbReference type="EMBL" id="TXE21674.1"/>
    </source>
</evidence>
<dbReference type="GO" id="GO:0003858">
    <property type="term" value="F:3-hydroxybutyrate dehydrogenase activity"/>
    <property type="evidence" value="ECO:0007669"/>
    <property type="project" value="InterPro"/>
</dbReference>
<proteinExistence type="inferred from homology"/>
<dbReference type="NCBIfam" id="TIGR01963">
    <property type="entry name" value="PHB_DH"/>
    <property type="match status" value="1"/>
</dbReference>
<organism evidence="3 4">
    <name type="scientific">Serratia marcescens</name>
    <dbReference type="NCBI Taxonomy" id="615"/>
    <lineage>
        <taxon>Bacteria</taxon>
        <taxon>Pseudomonadati</taxon>
        <taxon>Pseudomonadota</taxon>
        <taxon>Gammaproteobacteria</taxon>
        <taxon>Enterobacterales</taxon>
        <taxon>Yersiniaceae</taxon>
        <taxon>Serratia</taxon>
    </lineage>
</organism>
<dbReference type="PANTHER" id="PTHR42879">
    <property type="entry name" value="3-OXOACYL-(ACYL-CARRIER-PROTEIN) REDUCTASE"/>
    <property type="match status" value="1"/>
</dbReference>
<dbReference type="InterPro" id="IPR002347">
    <property type="entry name" value="SDR_fam"/>
</dbReference>
<dbReference type="AlphaFoldDB" id="A0A5C7BEL9"/>
<gene>
    <name evidence="3" type="ORF">FOT62_27525</name>
</gene>
<dbReference type="SUPFAM" id="SSF51735">
    <property type="entry name" value="NAD(P)-binding Rossmann-fold domains"/>
    <property type="match status" value="1"/>
</dbReference>
<dbReference type="Pfam" id="PF00106">
    <property type="entry name" value="adh_short"/>
    <property type="match status" value="1"/>
</dbReference>
<dbReference type="InterPro" id="IPR036291">
    <property type="entry name" value="NAD(P)-bd_dom_sf"/>
</dbReference>
<name>A0A5C7BEL9_SERMA</name>
<reference evidence="3 4" key="1">
    <citation type="submission" date="2019-07" db="EMBL/GenBank/DDBJ databases">
        <title>Serratia strains were isolated from fresh produce.</title>
        <authorList>
            <person name="Cho G.-S."/>
            <person name="Stein M."/>
            <person name="Lee W."/>
            <person name="Suh S.H."/>
            <person name="Franz C.M.A.P."/>
        </authorList>
    </citation>
    <scope>NUCLEOTIDE SEQUENCE [LARGE SCALE GENOMIC DNA]</scope>
    <source>
        <strain evidence="3 4">S16</strain>
    </source>
</reference>
<dbReference type="InterPro" id="IPR050259">
    <property type="entry name" value="SDR"/>
</dbReference>